<reference evidence="2 3" key="2">
    <citation type="submission" date="2020-04" db="EMBL/GenBank/DDBJ databases">
        <title>Complete genome sequence of Alteromonas pelagimontana 5.12T.</title>
        <authorList>
            <person name="Sinha R.K."/>
            <person name="Krishnan K.P."/>
            <person name="Kurian J.P."/>
        </authorList>
    </citation>
    <scope>NUCLEOTIDE SEQUENCE [LARGE SCALE GENOMIC DNA]</scope>
    <source>
        <strain evidence="2 3">5.12</strain>
    </source>
</reference>
<keyword evidence="1" id="KW-1133">Transmembrane helix</keyword>
<feature type="transmembrane region" description="Helical" evidence="1">
    <location>
        <begin position="59"/>
        <end position="77"/>
    </location>
</feature>
<evidence type="ECO:0000256" key="1">
    <source>
        <dbReference type="SAM" id="Phobius"/>
    </source>
</evidence>
<organism evidence="2 3">
    <name type="scientific">Alteromonas pelagimontana</name>
    <dbReference type="NCBI Taxonomy" id="1858656"/>
    <lineage>
        <taxon>Bacteria</taxon>
        <taxon>Pseudomonadati</taxon>
        <taxon>Pseudomonadota</taxon>
        <taxon>Gammaproteobacteria</taxon>
        <taxon>Alteromonadales</taxon>
        <taxon>Alteromonadaceae</taxon>
        <taxon>Alteromonas/Salinimonas group</taxon>
        <taxon>Alteromonas</taxon>
    </lineage>
</organism>
<reference evidence="3" key="1">
    <citation type="submission" date="2014-12" db="EMBL/GenBank/DDBJ databases">
        <title>Complete genome sequence of a multi-drug resistant Klebsiella pneumoniae.</title>
        <authorList>
            <person name="Hua X."/>
            <person name="Chen Q."/>
            <person name="Li X."/>
            <person name="Feng Y."/>
            <person name="Ruan Z."/>
            <person name="Yu Y."/>
        </authorList>
    </citation>
    <scope>NUCLEOTIDE SEQUENCE [LARGE SCALE GENOMIC DNA]</scope>
    <source>
        <strain evidence="3">5.12</strain>
    </source>
</reference>
<gene>
    <name evidence="2" type="ORF">CA267_010410</name>
</gene>
<accession>A0A6M4MDH6</accession>
<keyword evidence="3" id="KW-1185">Reference proteome</keyword>
<proteinExistence type="predicted"/>
<dbReference type="KEGG" id="apel:CA267_010410"/>
<evidence type="ECO:0000313" key="3">
    <source>
        <dbReference type="Proteomes" id="UP000219285"/>
    </source>
</evidence>
<evidence type="ECO:0000313" key="2">
    <source>
        <dbReference type="EMBL" id="QJR81162.1"/>
    </source>
</evidence>
<dbReference type="OrthoDB" id="7064358at2"/>
<dbReference type="EMBL" id="CP052766">
    <property type="protein sequence ID" value="QJR81162.1"/>
    <property type="molecule type" value="Genomic_DNA"/>
</dbReference>
<keyword evidence="1" id="KW-0472">Membrane</keyword>
<feature type="transmembrane region" description="Helical" evidence="1">
    <location>
        <begin position="21"/>
        <end position="39"/>
    </location>
</feature>
<keyword evidence="1" id="KW-0812">Transmembrane</keyword>
<sequence length="425" mass="49097">MSFYNRNYSPNSLWQRFIVSSPCNVLLWAAALAYGGYVSVFSSEIRDITPISWERSPNWYFWLAIVIFLVLLSLFSARSSAIEAKDENTLKSIITSPPADFLEYFARNYDQASNQLEIFEAQMAMTESMLLEVCSWLDEQDIDVHNETLPPSGKLEDIDIDIPQVNEETPESRELVKNKLLQAYSTTNAAFFEKKENGKEDLRFLLVTLIDLVNKWDARNRRSHKIVYRANIMKVFYYDEMKAEDAEGWHQKASKFSGGPFSDYSGIVILEDNELTTATDTPEPIPDADRKPIAFPFTLVRNQEKPKHQNLLGAPIAVAERSYSYLKDIGDIYHHYSKRENTLNWSGSVERNLRQYYLTESTGIAHSLLSIPLTSAFKQERVKWVVNIYRDQDGLLFNGEKVSDFLNIIEPYLVLIRKRLYIQPE</sequence>
<dbReference type="RefSeq" id="WP_075607544.1">
    <property type="nucleotide sequence ID" value="NZ_CP052766.1"/>
</dbReference>
<name>A0A6M4MDH6_9ALTE</name>
<dbReference type="Proteomes" id="UP000219285">
    <property type="component" value="Chromosome"/>
</dbReference>
<protein>
    <submittedName>
        <fullName evidence="2">Uncharacterized protein</fullName>
    </submittedName>
</protein>
<dbReference type="AlphaFoldDB" id="A0A6M4MDH6"/>